<evidence type="ECO:0000313" key="2">
    <source>
        <dbReference type="Proteomes" id="UP000321578"/>
    </source>
</evidence>
<dbReference type="OrthoDB" id="1187707at2"/>
<accession>A0A5C6ZLI4</accession>
<reference evidence="1 2" key="1">
    <citation type="submission" date="2019-08" db="EMBL/GenBank/DDBJ databases">
        <title>Genomes of Subsaximicrobium wynnwilliamsii strains.</title>
        <authorList>
            <person name="Bowman J.P."/>
        </authorList>
    </citation>
    <scope>NUCLEOTIDE SEQUENCE [LARGE SCALE GENOMIC DNA]</scope>
    <source>
        <strain evidence="1 2">2-80-2</strain>
    </source>
</reference>
<dbReference type="Proteomes" id="UP000321578">
    <property type="component" value="Unassembled WGS sequence"/>
</dbReference>
<name>A0A5C6ZLI4_9FLAO</name>
<keyword evidence="2" id="KW-1185">Reference proteome</keyword>
<evidence type="ECO:0000313" key="1">
    <source>
        <dbReference type="EMBL" id="TXD90889.1"/>
    </source>
</evidence>
<protein>
    <submittedName>
        <fullName evidence="1">Uncharacterized protein</fullName>
    </submittedName>
</protein>
<comment type="caution">
    <text evidence="1">The sequence shown here is derived from an EMBL/GenBank/DDBJ whole genome shotgun (WGS) entry which is preliminary data.</text>
</comment>
<dbReference type="RefSeq" id="WP_147084990.1">
    <property type="nucleotide sequence ID" value="NZ_VORM01000001.1"/>
</dbReference>
<dbReference type="AlphaFoldDB" id="A0A5C6ZLI4"/>
<proteinExistence type="predicted"/>
<sequence>MLMTFGCQEDDEIEVENTSTNQPNFELQYYSWEHFKQRHKSLANKISSINQDAAFQRGASSSTYGFTIDETEVQVIAQEGFATYTFPVHRETEEMTVVENYVLKQFDDGTYQQYLLTYHY</sequence>
<dbReference type="EMBL" id="VORO01000002">
    <property type="protein sequence ID" value="TXD90889.1"/>
    <property type="molecule type" value="Genomic_DNA"/>
</dbReference>
<gene>
    <name evidence="1" type="ORF">ESY86_02720</name>
</gene>
<organism evidence="1 2">
    <name type="scientific">Subsaximicrobium wynnwilliamsii</name>
    <dbReference type="NCBI Taxonomy" id="291179"/>
    <lineage>
        <taxon>Bacteria</taxon>
        <taxon>Pseudomonadati</taxon>
        <taxon>Bacteroidota</taxon>
        <taxon>Flavobacteriia</taxon>
        <taxon>Flavobacteriales</taxon>
        <taxon>Flavobacteriaceae</taxon>
        <taxon>Subsaximicrobium</taxon>
    </lineage>
</organism>